<keyword evidence="11" id="KW-1185">Reference proteome</keyword>
<dbReference type="Gene3D" id="1.20.1250.20">
    <property type="entry name" value="MFS general substrate transporter like domains"/>
    <property type="match status" value="2"/>
</dbReference>
<dbReference type="PROSITE" id="PS00217">
    <property type="entry name" value="SUGAR_TRANSPORT_2"/>
    <property type="match status" value="2"/>
</dbReference>
<dbReference type="GO" id="GO:0022857">
    <property type="term" value="F:transmembrane transporter activity"/>
    <property type="evidence" value="ECO:0007669"/>
    <property type="project" value="InterPro"/>
</dbReference>
<feature type="transmembrane region" description="Helical" evidence="8">
    <location>
        <begin position="228"/>
        <end position="255"/>
    </location>
</feature>
<evidence type="ECO:0000256" key="6">
    <source>
        <dbReference type="ARBA" id="ARBA00022989"/>
    </source>
</evidence>
<feature type="transmembrane region" description="Helical" evidence="8">
    <location>
        <begin position="294"/>
        <end position="316"/>
    </location>
</feature>
<proteinExistence type="predicted"/>
<feature type="transmembrane region" description="Helical" evidence="8">
    <location>
        <begin position="63"/>
        <end position="81"/>
    </location>
</feature>
<dbReference type="Pfam" id="PF00083">
    <property type="entry name" value="Sugar_tr"/>
    <property type="match status" value="2"/>
</dbReference>
<dbReference type="InterPro" id="IPR020846">
    <property type="entry name" value="MFS_dom"/>
</dbReference>
<name>A0A8J6L6T5_TENMO</name>
<feature type="transmembrane region" description="Helical" evidence="8">
    <location>
        <begin position="762"/>
        <end position="782"/>
    </location>
</feature>
<feature type="transmembrane region" description="Helical" evidence="8">
    <location>
        <begin position="328"/>
        <end position="350"/>
    </location>
</feature>
<reference evidence="10" key="2">
    <citation type="submission" date="2021-08" db="EMBL/GenBank/DDBJ databases">
        <authorList>
            <person name="Eriksson T."/>
        </authorList>
    </citation>
    <scope>NUCLEOTIDE SEQUENCE</scope>
    <source>
        <strain evidence="10">Stoneville</strain>
        <tissue evidence="10">Whole head</tissue>
    </source>
</reference>
<keyword evidence="2" id="KW-0813">Transport</keyword>
<dbReference type="SUPFAM" id="SSF103473">
    <property type="entry name" value="MFS general substrate transporter"/>
    <property type="match status" value="2"/>
</dbReference>
<dbReference type="InterPro" id="IPR050549">
    <property type="entry name" value="MFS_Trehalose_Transporter"/>
</dbReference>
<dbReference type="InterPro" id="IPR036259">
    <property type="entry name" value="MFS_trans_sf"/>
</dbReference>
<organism evidence="10 11">
    <name type="scientific">Tenebrio molitor</name>
    <name type="common">Yellow mealworm beetle</name>
    <dbReference type="NCBI Taxonomy" id="7067"/>
    <lineage>
        <taxon>Eukaryota</taxon>
        <taxon>Metazoa</taxon>
        <taxon>Ecdysozoa</taxon>
        <taxon>Arthropoda</taxon>
        <taxon>Hexapoda</taxon>
        <taxon>Insecta</taxon>
        <taxon>Pterygota</taxon>
        <taxon>Neoptera</taxon>
        <taxon>Endopterygota</taxon>
        <taxon>Coleoptera</taxon>
        <taxon>Polyphaga</taxon>
        <taxon>Cucujiformia</taxon>
        <taxon>Tenebrionidae</taxon>
        <taxon>Tenebrio</taxon>
    </lineage>
</organism>
<dbReference type="AlphaFoldDB" id="A0A8J6L6T5"/>
<evidence type="ECO:0000256" key="4">
    <source>
        <dbReference type="ARBA" id="ARBA00022597"/>
    </source>
</evidence>
<dbReference type="EMBL" id="JABDTM020028634">
    <property type="protein sequence ID" value="KAH0808627.1"/>
    <property type="molecule type" value="Genomic_DNA"/>
</dbReference>
<evidence type="ECO:0000259" key="9">
    <source>
        <dbReference type="PROSITE" id="PS50850"/>
    </source>
</evidence>
<accession>A0A8J6L6T5</accession>
<evidence type="ECO:0000256" key="7">
    <source>
        <dbReference type="ARBA" id="ARBA00023136"/>
    </source>
</evidence>
<feature type="transmembrane region" description="Helical" evidence="8">
    <location>
        <begin position="518"/>
        <end position="542"/>
    </location>
</feature>
<dbReference type="GO" id="GO:0005886">
    <property type="term" value="C:plasma membrane"/>
    <property type="evidence" value="ECO:0007669"/>
    <property type="project" value="UniProtKB-SubCell"/>
</dbReference>
<keyword evidence="6 8" id="KW-1133">Transmembrane helix</keyword>
<feature type="domain" description="Major facilitator superfamily (MFS) profile" evidence="9">
    <location>
        <begin position="340"/>
        <end position="816"/>
    </location>
</feature>
<feature type="transmembrane region" description="Helical" evidence="8">
    <location>
        <begin position="267"/>
        <end position="287"/>
    </location>
</feature>
<feature type="transmembrane region" description="Helical" evidence="8">
    <location>
        <begin position="392"/>
        <end position="411"/>
    </location>
</feature>
<dbReference type="PANTHER" id="PTHR48021">
    <property type="match status" value="1"/>
</dbReference>
<sequence length="845" mass="93848">MSMFSSGIHYGWPSPSLPKLLSGSHPLNLTSDQASYVTTVASAGDIVGNILFTILADIIGRKTTLLLVAPPQILSMIMLYFSSRSKILLYTARFLGGISEGACICILPIYICEISEPEIRGVLMSFFSIAWYSGSLFVNIVGSYYSIETTSLVTLIFPGVFLGSFVFMSETPYFFLMKNRFRESRLALQKLRRDNVEEELTRLAVDVNRQMSERGKYRDLILIKSNRTALFVMVGLGTVCEFSGITSLTFYSQLFFMETTVALSEDWAASLMILLQLTFTVVSLLIVDCVGRKPLLLSSIGGCCASLTFLSIYFFLHDYSTLDMANSNWIPLAGIIIFQIFFNVGLGNIVNCLSGELFSASVKTKALCIQTIVYATCVALNTKIYQVMSDRYGLGAPLAVFALVQLLGWIFCWKLLSNDHPLNMTSDEASYITTVASIGDIIGSIVFTIQADIIGRKMSMLLTAPLQITSMIMLYFSSHSIILLYIARFLGGLAEGGCLCVIVIYISEISEPRIRGTLLSFFSVAWYGGSLFVNIVGSHYSIETTSLITLVFPVVFLGAFIFMHETPYYLLMKNKSKESLLVLKKLRRNEDVEDEMVALTNDVKRQMSERGKYQDLVLIKSNRKALVMMVVLTAACEFSGVTSLTFYAQLLFVDATDVLSESLAATLMQSLQLLFTVVSMLIIDWTGRKPLLLFSIGGCCASLTLLSAYFLLDRYSSLEVTNQNWIPLAGMLVFQVFFSVGLGNVVNCLNGEVFSTSVKTKGLCVLSVVYAVCVATNVKLYQVLSDSFGSGAPILVFAVAQLLHWFFCWKCVPETRGKTLEEIQQEIKGHKNESRSLQRLHRSRY</sequence>
<feature type="transmembrane region" description="Helical" evidence="8">
    <location>
        <begin position="788"/>
        <end position="808"/>
    </location>
</feature>
<protein>
    <recommendedName>
        <fullName evidence="9">Major facilitator superfamily (MFS) profile domain-containing protein</fullName>
    </recommendedName>
</protein>
<dbReference type="FunFam" id="1.20.1250.20:FF:000218">
    <property type="entry name" value="facilitated trehalose transporter Tret1"/>
    <property type="match status" value="2"/>
</dbReference>
<dbReference type="InterPro" id="IPR005829">
    <property type="entry name" value="Sugar_transporter_CS"/>
</dbReference>
<feature type="transmembrane region" description="Helical" evidence="8">
    <location>
        <begin position="548"/>
        <end position="571"/>
    </location>
</feature>
<evidence type="ECO:0000256" key="3">
    <source>
        <dbReference type="ARBA" id="ARBA00022475"/>
    </source>
</evidence>
<keyword evidence="4" id="KW-0762">Sugar transport</keyword>
<evidence type="ECO:0000256" key="1">
    <source>
        <dbReference type="ARBA" id="ARBA00004651"/>
    </source>
</evidence>
<evidence type="ECO:0000313" key="10">
    <source>
        <dbReference type="EMBL" id="KAH0808627.1"/>
    </source>
</evidence>
<feature type="transmembrane region" description="Helical" evidence="8">
    <location>
        <begin position="123"/>
        <end position="147"/>
    </location>
</feature>
<evidence type="ECO:0000313" key="11">
    <source>
        <dbReference type="Proteomes" id="UP000719412"/>
    </source>
</evidence>
<feature type="transmembrane region" description="Helical" evidence="8">
    <location>
        <begin position="87"/>
        <end position="111"/>
    </location>
</feature>
<keyword evidence="7 8" id="KW-0472">Membrane</keyword>
<keyword evidence="5 8" id="KW-0812">Transmembrane</keyword>
<feature type="transmembrane region" description="Helical" evidence="8">
    <location>
        <begin position="482"/>
        <end position="506"/>
    </location>
</feature>
<dbReference type="PROSITE" id="PS50850">
    <property type="entry name" value="MFS"/>
    <property type="match status" value="1"/>
</dbReference>
<feature type="transmembrane region" description="Helical" evidence="8">
    <location>
        <begin position="431"/>
        <end position="451"/>
    </location>
</feature>
<feature type="transmembrane region" description="Helical" evidence="8">
    <location>
        <begin position="153"/>
        <end position="176"/>
    </location>
</feature>
<feature type="transmembrane region" description="Helical" evidence="8">
    <location>
        <begin position="626"/>
        <end position="650"/>
    </location>
</feature>
<dbReference type="InterPro" id="IPR005828">
    <property type="entry name" value="MFS_sugar_transport-like"/>
</dbReference>
<feature type="transmembrane region" description="Helical" evidence="8">
    <location>
        <begin position="34"/>
        <end position="56"/>
    </location>
</feature>
<feature type="transmembrane region" description="Helical" evidence="8">
    <location>
        <begin position="724"/>
        <end position="750"/>
    </location>
</feature>
<comment type="caution">
    <text evidence="10">The sequence shown here is derived from an EMBL/GenBank/DDBJ whole genome shotgun (WGS) entry which is preliminary data.</text>
</comment>
<dbReference type="PANTHER" id="PTHR48021:SF46">
    <property type="entry name" value="MAJOR FACILITATOR SUPERFAMILY (MFS) PROFILE DOMAIN-CONTAINING PROTEIN"/>
    <property type="match status" value="1"/>
</dbReference>
<evidence type="ECO:0000256" key="5">
    <source>
        <dbReference type="ARBA" id="ARBA00022692"/>
    </source>
</evidence>
<dbReference type="Proteomes" id="UP000719412">
    <property type="component" value="Unassembled WGS sequence"/>
</dbReference>
<gene>
    <name evidence="10" type="ORF">GEV33_014165</name>
</gene>
<comment type="subcellular location">
    <subcellularLocation>
        <location evidence="1">Cell membrane</location>
        <topology evidence="1">Multi-pass membrane protein</topology>
    </subcellularLocation>
</comment>
<evidence type="ECO:0000256" key="2">
    <source>
        <dbReference type="ARBA" id="ARBA00022448"/>
    </source>
</evidence>
<keyword evidence="3" id="KW-1003">Cell membrane</keyword>
<reference evidence="10" key="1">
    <citation type="journal article" date="2020" name="J Insects Food Feed">
        <title>The yellow mealworm (Tenebrio molitor) genome: a resource for the emerging insects as food and feed industry.</title>
        <authorList>
            <person name="Eriksson T."/>
            <person name="Andere A."/>
            <person name="Kelstrup H."/>
            <person name="Emery V."/>
            <person name="Picard C."/>
        </authorList>
    </citation>
    <scope>NUCLEOTIDE SEQUENCE</scope>
    <source>
        <strain evidence="10">Stoneville</strain>
        <tissue evidence="10">Whole head</tissue>
    </source>
</reference>
<feature type="transmembrane region" description="Helical" evidence="8">
    <location>
        <begin position="662"/>
        <end position="683"/>
    </location>
</feature>
<feature type="transmembrane region" description="Helical" evidence="8">
    <location>
        <begin position="690"/>
        <end position="712"/>
    </location>
</feature>
<evidence type="ECO:0000256" key="8">
    <source>
        <dbReference type="SAM" id="Phobius"/>
    </source>
</evidence>